<keyword evidence="1" id="KW-0472">Membrane</keyword>
<keyword evidence="1" id="KW-1133">Transmembrane helix</keyword>
<evidence type="ECO:0000313" key="4">
    <source>
        <dbReference type="Proteomes" id="UP001499979"/>
    </source>
</evidence>
<protein>
    <submittedName>
        <fullName evidence="3">PH domain-containing protein</fullName>
    </submittedName>
</protein>
<dbReference type="InterPro" id="IPR005182">
    <property type="entry name" value="YdbS-like_PH"/>
</dbReference>
<dbReference type="Proteomes" id="UP001499979">
    <property type="component" value="Unassembled WGS sequence"/>
</dbReference>
<name>A0ABN1UED5_9ACTN</name>
<feature type="transmembrane region" description="Helical" evidence="1">
    <location>
        <begin position="16"/>
        <end position="39"/>
    </location>
</feature>
<feature type="domain" description="YdbS-like PH" evidence="2">
    <location>
        <begin position="70"/>
        <end position="146"/>
    </location>
</feature>
<dbReference type="EMBL" id="BAAAJE010000013">
    <property type="protein sequence ID" value="GAA1146418.1"/>
    <property type="molecule type" value="Genomic_DNA"/>
</dbReference>
<dbReference type="RefSeq" id="WP_343908069.1">
    <property type="nucleotide sequence ID" value="NZ_BAAAJE010000013.1"/>
</dbReference>
<proteinExistence type="predicted"/>
<feature type="transmembrane region" description="Helical" evidence="1">
    <location>
        <begin position="45"/>
        <end position="64"/>
    </location>
</feature>
<accession>A0ABN1UED5</accession>
<dbReference type="PANTHER" id="PTHR34473:SF3">
    <property type="entry name" value="TRANSMEMBRANE PROTEIN-RELATED"/>
    <property type="match status" value="1"/>
</dbReference>
<organism evidence="3 4">
    <name type="scientific">Nocardioides aquiterrae</name>
    <dbReference type="NCBI Taxonomy" id="203799"/>
    <lineage>
        <taxon>Bacteria</taxon>
        <taxon>Bacillati</taxon>
        <taxon>Actinomycetota</taxon>
        <taxon>Actinomycetes</taxon>
        <taxon>Propionibacteriales</taxon>
        <taxon>Nocardioidaceae</taxon>
        <taxon>Nocardioides</taxon>
    </lineage>
</organism>
<dbReference type="PANTHER" id="PTHR34473">
    <property type="entry name" value="UPF0699 TRANSMEMBRANE PROTEIN YDBS"/>
    <property type="match status" value="1"/>
</dbReference>
<comment type="caution">
    <text evidence="3">The sequence shown here is derived from an EMBL/GenBank/DDBJ whole genome shotgun (WGS) entry which is preliminary data.</text>
</comment>
<evidence type="ECO:0000259" key="2">
    <source>
        <dbReference type="Pfam" id="PF03703"/>
    </source>
</evidence>
<sequence>MQLREPRERVSPRARLMWALTAAVEGLVLVVAATVAGPVTGWLPLPWWAVGAVAVVVVAYVLVVPSWRYAVHRWEVTDTAVYTQTGWWARERRIAPMSRIQTVDHVEGAIARLFGLSTVTVTTASAAGALEIAGLDRDRALALVDELTRMADSVPGDAT</sequence>
<keyword evidence="1" id="KW-0812">Transmembrane</keyword>
<dbReference type="Pfam" id="PF03703">
    <property type="entry name" value="bPH_2"/>
    <property type="match status" value="1"/>
</dbReference>
<evidence type="ECO:0000313" key="3">
    <source>
        <dbReference type="EMBL" id="GAA1146418.1"/>
    </source>
</evidence>
<evidence type="ECO:0000256" key="1">
    <source>
        <dbReference type="SAM" id="Phobius"/>
    </source>
</evidence>
<reference evidence="3 4" key="1">
    <citation type="journal article" date="2019" name="Int. J. Syst. Evol. Microbiol.">
        <title>The Global Catalogue of Microorganisms (GCM) 10K type strain sequencing project: providing services to taxonomists for standard genome sequencing and annotation.</title>
        <authorList>
            <consortium name="The Broad Institute Genomics Platform"/>
            <consortium name="The Broad Institute Genome Sequencing Center for Infectious Disease"/>
            <person name="Wu L."/>
            <person name="Ma J."/>
        </authorList>
    </citation>
    <scope>NUCLEOTIDE SEQUENCE [LARGE SCALE GENOMIC DNA]</scope>
    <source>
        <strain evidence="3 4">JCM 11813</strain>
    </source>
</reference>
<gene>
    <name evidence="3" type="ORF">GCM10009606_26750</name>
</gene>
<keyword evidence="4" id="KW-1185">Reference proteome</keyword>